<dbReference type="InterPro" id="IPR025139">
    <property type="entry name" value="DUF4062"/>
</dbReference>
<dbReference type="RefSeq" id="WP_165028665.1">
    <property type="nucleotide sequence ID" value="NZ_JAAKZF010000017.1"/>
</dbReference>
<proteinExistence type="predicted"/>
<keyword evidence="1" id="KW-0175">Coiled coil</keyword>
<reference evidence="3 4" key="1">
    <citation type="submission" date="2020-02" db="EMBL/GenBank/DDBJ databases">
        <title>Genome sequence of strain CCNWXJ40-4.</title>
        <authorList>
            <person name="Gao J."/>
            <person name="Sun J."/>
        </authorList>
    </citation>
    <scope>NUCLEOTIDE SEQUENCE [LARGE SCALE GENOMIC DNA]</scope>
    <source>
        <strain evidence="3 4">CCNWXJ 40-4</strain>
    </source>
</reference>
<dbReference type="Proteomes" id="UP001642900">
    <property type="component" value="Unassembled WGS sequence"/>
</dbReference>
<dbReference type="EMBL" id="JAAKZF010000017">
    <property type="protein sequence ID" value="NGO52344.1"/>
    <property type="molecule type" value="Genomic_DNA"/>
</dbReference>
<evidence type="ECO:0000256" key="1">
    <source>
        <dbReference type="SAM" id="Coils"/>
    </source>
</evidence>
<feature type="domain" description="DUF4062" evidence="2">
    <location>
        <begin position="6"/>
        <end position="87"/>
    </location>
</feature>
<organism evidence="3 4">
    <name type="scientific">Allomesorhizobium camelthorni</name>
    <dbReference type="NCBI Taxonomy" id="475069"/>
    <lineage>
        <taxon>Bacteria</taxon>
        <taxon>Pseudomonadati</taxon>
        <taxon>Pseudomonadota</taxon>
        <taxon>Alphaproteobacteria</taxon>
        <taxon>Hyphomicrobiales</taxon>
        <taxon>Phyllobacteriaceae</taxon>
        <taxon>Allomesorhizobium</taxon>
    </lineage>
</organism>
<evidence type="ECO:0000313" key="4">
    <source>
        <dbReference type="Proteomes" id="UP001642900"/>
    </source>
</evidence>
<keyword evidence="4" id="KW-1185">Reference proteome</keyword>
<dbReference type="AlphaFoldDB" id="A0A6G4WCM8"/>
<protein>
    <submittedName>
        <fullName evidence="3">DUF4062 domain-containing protein</fullName>
    </submittedName>
</protein>
<name>A0A6G4WCM8_9HYPH</name>
<comment type="caution">
    <text evidence="3">The sequence shown here is derived from an EMBL/GenBank/DDBJ whole genome shotgun (WGS) entry which is preliminary data.</text>
</comment>
<evidence type="ECO:0000259" key="2">
    <source>
        <dbReference type="Pfam" id="PF13271"/>
    </source>
</evidence>
<evidence type="ECO:0000313" key="3">
    <source>
        <dbReference type="EMBL" id="NGO52344.1"/>
    </source>
</evidence>
<sequence>MDKRFQVFVSSTYADLEQERRSVIQTLMEMDCIPAGMELFPASDDDQWQFIKKVIDDCDYYILILGGRYGSTNVEGIGYTEMEFDYAKSIGLKILSFVHENPSSIPVAKSELDASLREKFEAFRTKVKADRLVKFWSSEKELPGLVAFSLMKTIKAYPAIGWVRADKVTSESSLIEINSLQKENSALKKQIESANSSLYNKSLNLAGFDETFDLKYSYTIKRQYATDTISENAKMTWQQIFGAIAPELISHPSDGKVESMIGRVAYKTNNTGEKVVKLDNDCFQTVKVQLIALGLVTVDYRQTTQGGMGVFWSLTDKGSSFMAAVRTVKSAKKENARAEGD</sequence>
<dbReference type="Pfam" id="PF13271">
    <property type="entry name" value="DUF4062"/>
    <property type="match status" value="1"/>
</dbReference>
<feature type="coiled-coil region" evidence="1">
    <location>
        <begin position="170"/>
        <end position="197"/>
    </location>
</feature>
<gene>
    <name evidence="3" type="ORF">G6N73_14345</name>
</gene>
<accession>A0A6G4WCM8</accession>